<evidence type="ECO:0000256" key="2">
    <source>
        <dbReference type="SAM" id="MobiDB-lite"/>
    </source>
</evidence>
<dbReference type="Gene3D" id="4.10.240.10">
    <property type="entry name" value="Zn(2)-C6 fungal-type DNA-binding domain"/>
    <property type="match status" value="1"/>
</dbReference>
<dbReference type="GO" id="GO:0008270">
    <property type="term" value="F:zinc ion binding"/>
    <property type="evidence" value="ECO:0007669"/>
    <property type="project" value="InterPro"/>
</dbReference>
<dbReference type="EMBL" id="CAAKMV010000135">
    <property type="protein sequence ID" value="VIO58801.1"/>
    <property type="molecule type" value="Genomic_DNA"/>
</dbReference>
<feature type="region of interest" description="Disordered" evidence="2">
    <location>
        <begin position="442"/>
        <end position="468"/>
    </location>
</feature>
<feature type="compositionally biased region" description="Polar residues" evidence="2">
    <location>
        <begin position="355"/>
        <end position="379"/>
    </location>
</feature>
<dbReference type="InterPro" id="IPR001138">
    <property type="entry name" value="Zn2Cys6_DnaBD"/>
</dbReference>
<feature type="compositionally biased region" description="Basic and acidic residues" evidence="2">
    <location>
        <begin position="442"/>
        <end position="460"/>
    </location>
</feature>
<keyword evidence="1" id="KW-0539">Nucleus</keyword>
<feature type="compositionally biased region" description="Polar residues" evidence="2">
    <location>
        <begin position="207"/>
        <end position="218"/>
    </location>
</feature>
<evidence type="ECO:0000259" key="3">
    <source>
        <dbReference type="PROSITE" id="PS50048"/>
    </source>
</evidence>
<accession>A0A4E9DT11</accession>
<dbReference type="PROSITE" id="PS00463">
    <property type="entry name" value="ZN2_CY6_FUNGAL_1"/>
    <property type="match status" value="1"/>
</dbReference>
<sequence length="496" mass="54187">MSQPCKDSDAKLRAACDRCHELKIRCTRTGGTESRCDRCEKNDIDCVYRAHRRIGRPKSQKSRCGPNTTARQNDTTTRGRIQQEQQEQMDISPPENRDSINSDFDFSIFEASGAVEWHRSSDVINVSTHQVSSTHPPFISPDFSLSHEGSMSQTGSGSPFSMLNIGTMPVCDLDLSTLHGYGPSTDLVRSMNHRSGSENESMEGNAELQSTQSASGSPQEEDQVLEDRLLRHQAKLRCLYSTVDATRNLVSTTNDTVSHGAPLDKVLEAIMELVEILQTNANHTSSSSSSNSTTVDGPSEIRNQSRSRQDIANFNDIAMLHVSISYAYIVKILAPIILSLEKSSVPVGSTSSSTYNDTTAHPSSASLPSQTGGPTKPRTVSVSLGSFSLASKPALNAQILLGMISRMLDQLYDATQPILMQVRHHHVPTQPVALQEREHHDAAMTREQHVSTGHGPDRHTSPVLSSAQAAVDSIRNEEKELLAKLNKVGNSTSATW</sequence>
<dbReference type="InterPro" id="IPR036864">
    <property type="entry name" value="Zn2-C6_fun-type_DNA-bd_sf"/>
</dbReference>
<dbReference type="AlphaFoldDB" id="A0A4E9DT11"/>
<organism evidence="4">
    <name type="scientific">Gibberella zeae</name>
    <name type="common">Wheat head blight fungus</name>
    <name type="synonym">Fusarium graminearum</name>
    <dbReference type="NCBI Taxonomy" id="5518"/>
    <lineage>
        <taxon>Eukaryota</taxon>
        <taxon>Fungi</taxon>
        <taxon>Dikarya</taxon>
        <taxon>Ascomycota</taxon>
        <taxon>Pezizomycotina</taxon>
        <taxon>Sordariomycetes</taxon>
        <taxon>Hypocreomycetidae</taxon>
        <taxon>Hypocreales</taxon>
        <taxon>Nectriaceae</taxon>
        <taxon>Fusarium</taxon>
    </lineage>
</organism>
<dbReference type="GO" id="GO:0000981">
    <property type="term" value="F:DNA-binding transcription factor activity, RNA polymerase II-specific"/>
    <property type="evidence" value="ECO:0007669"/>
    <property type="project" value="InterPro"/>
</dbReference>
<feature type="region of interest" description="Disordered" evidence="2">
    <location>
        <begin position="348"/>
        <end position="379"/>
    </location>
</feature>
<feature type="region of interest" description="Disordered" evidence="2">
    <location>
        <begin position="57"/>
        <end position="102"/>
    </location>
</feature>
<dbReference type="Pfam" id="PF00172">
    <property type="entry name" value="Zn_clus"/>
    <property type="match status" value="1"/>
</dbReference>
<feature type="region of interest" description="Disordered" evidence="2">
    <location>
        <begin position="186"/>
        <end position="224"/>
    </location>
</feature>
<dbReference type="SMART" id="SM00066">
    <property type="entry name" value="GAL4"/>
    <property type="match status" value="1"/>
</dbReference>
<dbReference type="PROSITE" id="PS50048">
    <property type="entry name" value="ZN2_CY6_FUNGAL_2"/>
    <property type="match status" value="1"/>
</dbReference>
<dbReference type="CDD" id="cd00067">
    <property type="entry name" value="GAL4"/>
    <property type="match status" value="1"/>
</dbReference>
<evidence type="ECO:0000256" key="1">
    <source>
        <dbReference type="ARBA" id="ARBA00023242"/>
    </source>
</evidence>
<proteinExistence type="predicted"/>
<dbReference type="SUPFAM" id="SSF57701">
    <property type="entry name" value="Zn2/Cys6 DNA-binding domain"/>
    <property type="match status" value="1"/>
</dbReference>
<gene>
    <name evidence="4" type="ORF">FUG_LOCUS318474</name>
</gene>
<feature type="domain" description="Zn(2)-C6 fungal-type" evidence="3">
    <location>
        <begin position="15"/>
        <end position="48"/>
    </location>
</feature>
<feature type="compositionally biased region" description="Polar residues" evidence="2">
    <location>
        <begin position="65"/>
        <end position="89"/>
    </location>
</feature>
<feature type="compositionally biased region" description="Low complexity" evidence="2">
    <location>
        <begin position="281"/>
        <end position="294"/>
    </location>
</feature>
<evidence type="ECO:0000313" key="4">
    <source>
        <dbReference type="EMBL" id="VIO58801.1"/>
    </source>
</evidence>
<name>A0A4E9DT11_GIBZA</name>
<feature type="region of interest" description="Disordered" evidence="2">
    <location>
        <begin position="281"/>
        <end position="307"/>
    </location>
</feature>
<reference evidence="4" key="1">
    <citation type="submission" date="2019-04" db="EMBL/GenBank/DDBJ databases">
        <authorList>
            <person name="Melise S."/>
            <person name="Noan J."/>
            <person name="Okalmin O."/>
        </authorList>
    </citation>
    <scope>NUCLEOTIDE SEQUENCE</scope>
    <source>
        <strain evidence="4">FN9</strain>
    </source>
</reference>
<protein>
    <recommendedName>
        <fullName evidence="3">Zn(2)-C6 fungal-type domain-containing protein</fullName>
    </recommendedName>
</protein>